<dbReference type="FunCoup" id="A0A1D2VLB6">
    <property type="interactions" value="45"/>
</dbReference>
<dbReference type="SMART" id="SM01021">
    <property type="entry name" value="Bac_rhodopsin"/>
    <property type="match status" value="1"/>
</dbReference>
<proteinExistence type="inferred from homology"/>
<keyword evidence="3 7" id="KW-0812">Transmembrane</keyword>
<feature type="transmembrane region" description="Helical" evidence="7">
    <location>
        <begin position="204"/>
        <end position="227"/>
    </location>
</feature>
<dbReference type="GO" id="GO:0005783">
    <property type="term" value="C:endoplasmic reticulum"/>
    <property type="evidence" value="ECO:0007669"/>
    <property type="project" value="TreeGrafter"/>
</dbReference>
<dbReference type="GeneID" id="30963999"/>
<evidence type="ECO:0000256" key="1">
    <source>
        <dbReference type="ARBA" id="ARBA00004141"/>
    </source>
</evidence>
<keyword evidence="4 7" id="KW-1133">Transmembrane helix</keyword>
<dbReference type="PRINTS" id="PR00251">
    <property type="entry name" value="BACTRLOPSIN"/>
</dbReference>
<evidence type="ECO:0000256" key="6">
    <source>
        <dbReference type="SAM" id="MobiDB-lite"/>
    </source>
</evidence>
<organism evidence="8 9">
    <name type="scientific">Ascoidea rubescens DSM 1968</name>
    <dbReference type="NCBI Taxonomy" id="1344418"/>
    <lineage>
        <taxon>Eukaryota</taxon>
        <taxon>Fungi</taxon>
        <taxon>Dikarya</taxon>
        <taxon>Ascomycota</taxon>
        <taxon>Saccharomycotina</taxon>
        <taxon>Saccharomycetes</taxon>
        <taxon>Ascoideaceae</taxon>
        <taxon>Ascoidea</taxon>
    </lineage>
</organism>
<keyword evidence="8" id="KW-0675">Receptor</keyword>
<evidence type="ECO:0000256" key="4">
    <source>
        <dbReference type="ARBA" id="ARBA00022989"/>
    </source>
</evidence>
<protein>
    <submittedName>
        <fullName evidence="8">Family A G protein-coupled receptor-like protein</fullName>
    </submittedName>
</protein>
<gene>
    <name evidence="8" type="ORF">ASCRUDRAFT_32476</name>
</gene>
<feature type="transmembrane region" description="Helical" evidence="7">
    <location>
        <begin position="239"/>
        <end position="258"/>
    </location>
</feature>
<feature type="transmembrane region" description="Helical" evidence="7">
    <location>
        <begin position="33"/>
        <end position="52"/>
    </location>
</feature>
<dbReference type="Proteomes" id="UP000095038">
    <property type="component" value="Unassembled WGS sequence"/>
</dbReference>
<dbReference type="InParanoid" id="A0A1D2VLB6"/>
<dbReference type="PANTHER" id="PTHR28286:SF1">
    <property type="entry name" value="30 KDA HEAT SHOCK PROTEIN-RELATED"/>
    <property type="match status" value="1"/>
</dbReference>
<evidence type="ECO:0000313" key="9">
    <source>
        <dbReference type="Proteomes" id="UP000095038"/>
    </source>
</evidence>
<comment type="subcellular location">
    <subcellularLocation>
        <location evidence="1">Membrane</location>
        <topology evidence="1">Multi-pass membrane protein</topology>
    </subcellularLocation>
</comment>
<dbReference type="CDD" id="cd15239">
    <property type="entry name" value="7tm_YRO2_fungal-like"/>
    <property type="match status" value="1"/>
</dbReference>
<dbReference type="Gene3D" id="1.20.1070.10">
    <property type="entry name" value="Rhodopsin 7-helix transmembrane proteins"/>
    <property type="match status" value="1"/>
</dbReference>
<feature type="region of interest" description="Disordered" evidence="6">
    <location>
        <begin position="263"/>
        <end position="295"/>
    </location>
</feature>
<dbReference type="PANTHER" id="PTHR28286">
    <property type="match status" value="1"/>
</dbReference>
<feature type="transmembrane region" description="Helical" evidence="7">
    <location>
        <begin position="175"/>
        <end position="192"/>
    </location>
</feature>
<evidence type="ECO:0000256" key="3">
    <source>
        <dbReference type="ARBA" id="ARBA00022692"/>
    </source>
</evidence>
<feature type="transmembrane region" description="Helical" evidence="7">
    <location>
        <begin position="146"/>
        <end position="169"/>
    </location>
</feature>
<dbReference type="OrthoDB" id="536545at2759"/>
<reference evidence="9" key="1">
    <citation type="submission" date="2016-05" db="EMBL/GenBank/DDBJ databases">
        <title>Comparative genomics of biotechnologically important yeasts.</title>
        <authorList>
            <consortium name="DOE Joint Genome Institute"/>
            <person name="Riley R."/>
            <person name="Haridas S."/>
            <person name="Wolfe K.H."/>
            <person name="Lopes M.R."/>
            <person name="Hittinger C.T."/>
            <person name="Goker M."/>
            <person name="Salamov A."/>
            <person name="Wisecaver J."/>
            <person name="Long T.M."/>
            <person name="Aerts A.L."/>
            <person name="Barry K."/>
            <person name="Choi C."/>
            <person name="Clum A."/>
            <person name="Coughlan A.Y."/>
            <person name="Deshpande S."/>
            <person name="Douglass A.P."/>
            <person name="Hanson S.J."/>
            <person name="Klenk H.-P."/>
            <person name="Labutti K."/>
            <person name="Lapidus A."/>
            <person name="Lindquist E."/>
            <person name="Lipzen A."/>
            <person name="Meier-Kolthoff J.P."/>
            <person name="Ohm R.A."/>
            <person name="Otillar R.P."/>
            <person name="Pangilinan J."/>
            <person name="Peng Y."/>
            <person name="Rokas A."/>
            <person name="Rosa C.A."/>
            <person name="Scheuner C."/>
            <person name="Sibirny A.A."/>
            <person name="Slot J.C."/>
            <person name="Stielow J.B."/>
            <person name="Sun H."/>
            <person name="Kurtzman C.P."/>
            <person name="Blackwell M."/>
            <person name="Grigoriev I.V."/>
            <person name="Jeffries T.W."/>
        </authorList>
    </citation>
    <scope>NUCLEOTIDE SEQUENCE [LARGE SCALE GENOMIC DNA]</scope>
    <source>
        <strain evidence="9">DSM 1968</strain>
    </source>
</reference>
<evidence type="ECO:0000256" key="7">
    <source>
        <dbReference type="SAM" id="Phobius"/>
    </source>
</evidence>
<comment type="similarity">
    <text evidence="2">Belongs to the archaeal/bacterial/fungal opsin family.</text>
</comment>
<dbReference type="AlphaFoldDB" id="A0A1D2VLB6"/>
<dbReference type="InterPro" id="IPR001425">
    <property type="entry name" value="Arc/bac/fun_rhodopsins"/>
</dbReference>
<evidence type="ECO:0000256" key="2">
    <source>
        <dbReference type="ARBA" id="ARBA00008130"/>
    </source>
</evidence>
<dbReference type="Pfam" id="PF01036">
    <property type="entry name" value="Bac_rhodopsin"/>
    <property type="match status" value="1"/>
</dbReference>
<dbReference type="InterPro" id="IPR043476">
    <property type="entry name" value="Yro2-like_7TM"/>
</dbReference>
<dbReference type="EMBL" id="KV454477">
    <property type="protein sequence ID" value="ODV62406.1"/>
    <property type="molecule type" value="Genomic_DNA"/>
</dbReference>
<evidence type="ECO:0000256" key="5">
    <source>
        <dbReference type="ARBA" id="ARBA00023136"/>
    </source>
</evidence>
<name>A0A1D2VLB6_9ASCO</name>
<feature type="compositionally biased region" description="Low complexity" evidence="6">
    <location>
        <begin position="264"/>
        <end position="278"/>
    </location>
</feature>
<keyword evidence="9" id="KW-1185">Reference proteome</keyword>
<dbReference type="SUPFAM" id="SSF81321">
    <property type="entry name" value="Family A G protein-coupled receptor-like"/>
    <property type="match status" value="1"/>
</dbReference>
<feature type="transmembrane region" description="Helical" evidence="7">
    <location>
        <begin position="116"/>
        <end position="134"/>
    </location>
</feature>
<evidence type="ECO:0000313" key="8">
    <source>
        <dbReference type="EMBL" id="ODV62406.1"/>
    </source>
</evidence>
<keyword evidence="5 7" id="KW-0472">Membrane</keyword>
<dbReference type="GO" id="GO:0005886">
    <property type="term" value="C:plasma membrane"/>
    <property type="evidence" value="ECO:0007669"/>
    <property type="project" value="TreeGrafter"/>
</dbReference>
<accession>A0A1D2VLB6</accession>
<feature type="transmembrane region" description="Helical" evidence="7">
    <location>
        <begin position="64"/>
        <end position="82"/>
    </location>
</feature>
<sequence length="295" mass="32496">MVSIVEIYARGNRAVDVNQPTGLDIHITNDGSSWLWTAFSIFGVVSLIHIFFYFRHHKNNLSQALFYVSPLIATLSMTYAYFTMASNLGWTGIATEFNHVTVSSGGNIRQIFYARYIGWFFAWPALLLAIAFSSNNKTNSFGVHALSSWILIVLSADIFVISLLIGALIESSYKWGYFTFAIIAQLFSIFLVSHRVYGKLSSPFLSKIGAGLVFLLWILYPIAWALSEGGNVIEPDSEQAFYGVLDVLTFAVIPLLFIHSGRKSSTAPATSPAVAPASNKPIEPETARNSGETIV</sequence>
<dbReference type="RefSeq" id="XP_020048713.1">
    <property type="nucleotide sequence ID" value="XM_020190363.1"/>
</dbReference>